<reference evidence="1 2" key="1">
    <citation type="journal article" date="2018" name="Evol. Lett.">
        <title>Horizontal gene cluster transfer increased hallucinogenic mushroom diversity.</title>
        <authorList>
            <person name="Reynolds H.T."/>
            <person name="Vijayakumar V."/>
            <person name="Gluck-Thaler E."/>
            <person name="Korotkin H.B."/>
            <person name="Matheny P.B."/>
            <person name="Slot J.C."/>
        </authorList>
    </citation>
    <scope>NUCLEOTIDE SEQUENCE [LARGE SCALE GENOMIC DNA]</scope>
    <source>
        <strain evidence="1 2">2629</strain>
    </source>
</reference>
<evidence type="ECO:0008006" key="3">
    <source>
        <dbReference type="Google" id="ProtNLM"/>
    </source>
</evidence>
<evidence type="ECO:0000313" key="1">
    <source>
        <dbReference type="EMBL" id="PPR02584.1"/>
    </source>
</evidence>
<sequence>MPPRTRSNRAALTQLESMRASGRPINSTGFAALPNEIYGEIASHIPSVSVSCHSIEEHEELTRKNASSDKFERHFTLHNLSITCRALRPVFQRYLWQTIEVFDSFKLIDGRSLPSWCKRMVMGYDNTNLKLYAEELLRQLEVVTVRDTSLAQHVNYPNGVMLNWKAILADWEDLQNHFPNVRRAYLDQYTIPFASIFHNLETLSFVNECKIFGRHYYRFTSWDWKCIGERTVLSVTVLGTIAFRDNIYTDRKAFRNLQDITIDCRLAELLVKNRHMYKLWEDFKQLRIIRIRADQMFRDVRGFIVEIPEAETITEWVKWAEDILLQVQRHDKEVKKVYLTKQGGNGTLHILAPGIDAQVLSLSSS</sequence>
<comment type="caution">
    <text evidence="1">The sequence shown here is derived from an EMBL/GenBank/DDBJ whole genome shotgun (WGS) entry which is preliminary data.</text>
</comment>
<protein>
    <recommendedName>
        <fullName evidence="3">F-box domain-containing protein</fullName>
    </recommendedName>
</protein>
<dbReference type="OrthoDB" id="2891411at2759"/>
<gene>
    <name evidence="1" type="ORF">CVT24_002156</name>
</gene>
<evidence type="ECO:0000313" key="2">
    <source>
        <dbReference type="Proteomes" id="UP000284842"/>
    </source>
</evidence>
<proteinExistence type="predicted"/>
<dbReference type="InParanoid" id="A0A409YHX5"/>
<organism evidence="1 2">
    <name type="scientific">Panaeolus cyanescens</name>
    <dbReference type="NCBI Taxonomy" id="181874"/>
    <lineage>
        <taxon>Eukaryota</taxon>
        <taxon>Fungi</taxon>
        <taxon>Dikarya</taxon>
        <taxon>Basidiomycota</taxon>
        <taxon>Agaricomycotina</taxon>
        <taxon>Agaricomycetes</taxon>
        <taxon>Agaricomycetidae</taxon>
        <taxon>Agaricales</taxon>
        <taxon>Agaricineae</taxon>
        <taxon>Galeropsidaceae</taxon>
        <taxon>Panaeolus</taxon>
    </lineage>
</organism>
<keyword evidence="2" id="KW-1185">Reference proteome</keyword>
<dbReference type="Proteomes" id="UP000284842">
    <property type="component" value="Unassembled WGS sequence"/>
</dbReference>
<name>A0A409YHX5_9AGAR</name>
<accession>A0A409YHX5</accession>
<dbReference type="EMBL" id="NHTK01001159">
    <property type="protein sequence ID" value="PPR02584.1"/>
    <property type="molecule type" value="Genomic_DNA"/>
</dbReference>
<dbReference type="AlphaFoldDB" id="A0A409YHX5"/>